<comment type="subcellular location">
    <subcellularLocation>
        <location evidence="1">Nucleus</location>
    </subcellularLocation>
</comment>
<dbReference type="GO" id="GO:0003697">
    <property type="term" value="F:single-stranded DNA binding"/>
    <property type="evidence" value="ECO:0007669"/>
    <property type="project" value="TreeGrafter"/>
</dbReference>
<reference evidence="5" key="2">
    <citation type="submission" date="2015-01" db="EMBL/GenBank/DDBJ databases">
        <title>Evolutionary Origins and Diversification of the Mycorrhizal Mutualists.</title>
        <authorList>
            <consortium name="DOE Joint Genome Institute"/>
            <consortium name="Mycorrhizal Genomics Consortium"/>
            <person name="Kohler A."/>
            <person name="Kuo A."/>
            <person name="Nagy L.G."/>
            <person name="Floudas D."/>
            <person name="Copeland A."/>
            <person name="Barry K.W."/>
            <person name="Cichocki N."/>
            <person name="Veneault-Fourrey C."/>
            <person name="LaButti K."/>
            <person name="Lindquist E.A."/>
            <person name="Lipzen A."/>
            <person name="Lundell T."/>
            <person name="Morin E."/>
            <person name="Murat C."/>
            <person name="Riley R."/>
            <person name="Ohm R."/>
            <person name="Sun H."/>
            <person name="Tunlid A."/>
            <person name="Henrissat B."/>
            <person name="Grigoriev I.V."/>
            <person name="Hibbett D.S."/>
            <person name="Martin F."/>
        </authorList>
    </citation>
    <scope>NUCLEOTIDE SEQUENCE [LARGE SCALE GENOMIC DNA]</scope>
    <source>
        <strain evidence="5">Ve08.2h10</strain>
    </source>
</reference>
<evidence type="ECO:0000313" key="5">
    <source>
        <dbReference type="Proteomes" id="UP000054538"/>
    </source>
</evidence>
<reference evidence="4 5" key="1">
    <citation type="submission" date="2014-04" db="EMBL/GenBank/DDBJ databases">
        <authorList>
            <consortium name="DOE Joint Genome Institute"/>
            <person name="Kuo A."/>
            <person name="Kohler A."/>
            <person name="Jargeat P."/>
            <person name="Nagy L.G."/>
            <person name="Floudas D."/>
            <person name="Copeland A."/>
            <person name="Barry K.W."/>
            <person name="Cichocki N."/>
            <person name="Veneault-Fourrey C."/>
            <person name="LaButti K."/>
            <person name="Lindquist E.A."/>
            <person name="Lipzen A."/>
            <person name="Lundell T."/>
            <person name="Morin E."/>
            <person name="Murat C."/>
            <person name="Sun H."/>
            <person name="Tunlid A."/>
            <person name="Henrissat B."/>
            <person name="Grigoriev I.V."/>
            <person name="Hibbett D.S."/>
            <person name="Martin F."/>
            <person name="Nordberg H.P."/>
            <person name="Cantor M.N."/>
            <person name="Hua S.X."/>
        </authorList>
    </citation>
    <scope>NUCLEOTIDE SEQUENCE [LARGE SCALE GENOMIC DNA]</scope>
    <source>
        <strain evidence="4 5">Ve08.2h10</strain>
    </source>
</reference>
<comment type="similarity">
    <text evidence="2">Belongs to the replication factor A protein 3 family.</text>
</comment>
<dbReference type="InterPro" id="IPR012340">
    <property type="entry name" value="NA-bd_OB-fold"/>
</dbReference>
<dbReference type="GO" id="GO:0006298">
    <property type="term" value="P:mismatch repair"/>
    <property type="evidence" value="ECO:0007669"/>
    <property type="project" value="TreeGrafter"/>
</dbReference>
<dbReference type="OrthoDB" id="188186at2759"/>
<proteinExistence type="inferred from homology"/>
<protein>
    <recommendedName>
        <fullName evidence="6">Replication factor A protein 3</fullName>
    </recommendedName>
</protein>
<keyword evidence="3" id="KW-0539">Nucleus</keyword>
<name>A0A0D0DXL0_9AGAM</name>
<dbReference type="EMBL" id="KN824836">
    <property type="protein sequence ID" value="KIL00314.1"/>
    <property type="molecule type" value="Genomic_DNA"/>
</dbReference>
<dbReference type="PANTHER" id="PTHR15114">
    <property type="entry name" value="REPLICATION PROTEIN A3"/>
    <property type="match status" value="1"/>
</dbReference>
<dbReference type="AlphaFoldDB" id="A0A0D0DXL0"/>
<dbReference type="GO" id="GO:0035861">
    <property type="term" value="C:site of double-strand break"/>
    <property type="evidence" value="ECO:0007669"/>
    <property type="project" value="TreeGrafter"/>
</dbReference>
<organism evidence="4 5">
    <name type="scientific">Paxillus rubicundulus Ve08.2h10</name>
    <dbReference type="NCBI Taxonomy" id="930991"/>
    <lineage>
        <taxon>Eukaryota</taxon>
        <taxon>Fungi</taxon>
        <taxon>Dikarya</taxon>
        <taxon>Basidiomycota</taxon>
        <taxon>Agaricomycotina</taxon>
        <taxon>Agaricomycetes</taxon>
        <taxon>Agaricomycetidae</taxon>
        <taxon>Boletales</taxon>
        <taxon>Paxilineae</taxon>
        <taxon>Paxillaceae</taxon>
        <taxon>Paxillus</taxon>
    </lineage>
</organism>
<gene>
    <name evidence="4" type="ORF">PAXRUDRAFT_821777</name>
</gene>
<dbReference type="GO" id="GO:0003684">
    <property type="term" value="F:damaged DNA binding"/>
    <property type="evidence" value="ECO:0007669"/>
    <property type="project" value="TreeGrafter"/>
</dbReference>
<dbReference type="GO" id="GO:0006260">
    <property type="term" value="P:DNA replication"/>
    <property type="evidence" value="ECO:0007669"/>
    <property type="project" value="InterPro"/>
</dbReference>
<dbReference type="InterPro" id="IPR013970">
    <property type="entry name" value="Rfa2"/>
</dbReference>
<evidence type="ECO:0000256" key="3">
    <source>
        <dbReference type="ARBA" id="ARBA00023242"/>
    </source>
</evidence>
<dbReference type="PANTHER" id="PTHR15114:SF1">
    <property type="entry name" value="REPLICATION PROTEIN A 14 KDA SUBUNIT"/>
    <property type="match status" value="1"/>
</dbReference>
<dbReference type="GO" id="GO:0000724">
    <property type="term" value="P:double-strand break repair via homologous recombination"/>
    <property type="evidence" value="ECO:0007669"/>
    <property type="project" value="TreeGrafter"/>
</dbReference>
<dbReference type="HOGENOM" id="CLU_141922_1_1_1"/>
<dbReference type="Pfam" id="PF08661">
    <property type="entry name" value="Rep_fac-A_3"/>
    <property type="match status" value="1"/>
</dbReference>
<evidence type="ECO:0008006" key="6">
    <source>
        <dbReference type="Google" id="ProtNLM"/>
    </source>
</evidence>
<dbReference type="Gene3D" id="2.40.50.140">
    <property type="entry name" value="Nucleic acid-binding proteins"/>
    <property type="match status" value="1"/>
</dbReference>
<evidence type="ECO:0000256" key="2">
    <source>
        <dbReference type="ARBA" id="ARBA00009761"/>
    </source>
</evidence>
<dbReference type="GO" id="GO:0006289">
    <property type="term" value="P:nucleotide-excision repair"/>
    <property type="evidence" value="ECO:0007669"/>
    <property type="project" value="TreeGrafter"/>
</dbReference>
<sequence>MSEFQSPRVNAARLPSFVGRTVRLPCKVLNFQAGGALVEACDGGQVEVRLTDSQELTGTFVEIIGQVISESAIKFMLSLSLDSDKELDMKLVNDVVELTFDPRFKKMFPPQ</sequence>
<accession>A0A0D0DXL0</accession>
<evidence type="ECO:0000256" key="1">
    <source>
        <dbReference type="ARBA" id="ARBA00004123"/>
    </source>
</evidence>
<dbReference type="GO" id="GO:0006284">
    <property type="term" value="P:base-excision repair"/>
    <property type="evidence" value="ECO:0007669"/>
    <property type="project" value="TreeGrafter"/>
</dbReference>
<dbReference type="SUPFAM" id="SSF50249">
    <property type="entry name" value="Nucleic acid-binding proteins"/>
    <property type="match status" value="1"/>
</dbReference>
<dbReference type="Proteomes" id="UP000054538">
    <property type="component" value="Unassembled WGS sequence"/>
</dbReference>
<evidence type="ECO:0000313" key="4">
    <source>
        <dbReference type="EMBL" id="KIL00314.1"/>
    </source>
</evidence>
<dbReference type="STRING" id="930991.A0A0D0DXL0"/>
<keyword evidence="5" id="KW-1185">Reference proteome</keyword>
<dbReference type="GO" id="GO:0005662">
    <property type="term" value="C:DNA replication factor A complex"/>
    <property type="evidence" value="ECO:0007669"/>
    <property type="project" value="TreeGrafter"/>
</dbReference>
<dbReference type="InParanoid" id="A0A0D0DXL0"/>